<evidence type="ECO:0000256" key="1">
    <source>
        <dbReference type="SAM" id="Phobius"/>
    </source>
</evidence>
<gene>
    <name evidence="2" type="ORF">Poli38472_010394</name>
</gene>
<feature type="transmembrane region" description="Helical" evidence="1">
    <location>
        <begin position="83"/>
        <end position="106"/>
    </location>
</feature>
<feature type="transmembrane region" description="Helical" evidence="1">
    <location>
        <begin position="241"/>
        <end position="264"/>
    </location>
</feature>
<dbReference type="Proteomes" id="UP000794436">
    <property type="component" value="Unassembled WGS sequence"/>
</dbReference>
<proteinExistence type="predicted"/>
<evidence type="ECO:0000313" key="2">
    <source>
        <dbReference type="EMBL" id="TMW55512.1"/>
    </source>
</evidence>
<feature type="transmembrane region" description="Helical" evidence="1">
    <location>
        <begin position="465"/>
        <end position="489"/>
    </location>
</feature>
<feature type="transmembrane region" description="Helical" evidence="1">
    <location>
        <begin position="24"/>
        <end position="44"/>
    </location>
</feature>
<dbReference type="AlphaFoldDB" id="A0A8K1C3L5"/>
<name>A0A8K1C3L5_PYTOL</name>
<feature type="transmembrane region" description="Helical" evidence="1">
    <location>
        <begin position="563"/>
        <end position="583"/>
    </location>
</feature>
<keyword evidence="1" id="KW-1133">Transmembrane helix</keyword>
<reference evidence="2" key="1">
    <citation type="submission" date="2019-03" db="EMBL/GenBank/DDBJ databases">
        <title>Long read genome sequence of the mycoparasitic Pythium oligandrum ATCC 38472 isolated from sugarbeet rhizosphere.</title>
        <authorList>
            <person name="Gaulin E."/>
        </authorList>
    </citation>
    <scope>NUCLEOTIDE SEQUENCE</scope>
    <source>
        <strain evidence="2">ATCC 38472_TT</strain>
    </source>
</reference>
<feature type="transmembrane region" description="Helical" evidence="1">
    <location>
        <begin position="426"/>
        <end position="445"/>
    </location>
</feature>
<feature type="transmembrane region" description="Helical" evidence="1">
    <location>
        <begin position="197"/>
        <end position="221"/>
    </location>
</feature>
<keyword evidence="1" id="KW-0812">Transmembrane</keyword>
<protein>
    <submittedName>
        <fullName evidence="2">Uncharacterized protein</fullName>
    </submittedName>
</protein>
<organism evidence="2 3">
    <name type="scientific">Pythium oligandrum</name>
    <name type="common">Mycoparasitic fungus</name>
    <dbReference type="NCBI Taxonomy" id="41045"/>
    <lineage>
        <taxon>Eukaryota</taxon>
        <taxon>Sar</taxon>
        <taxon>Stramenopiles</taxon>
        <taxon>Oomycota</taxon>
        <taxon>Peronosporomycetes</taxon>
        <taxon>Pythiales</taxon>
        <taxon>Pythiaceae</taxon>
        <taxon>Pythium</taxon>
    </lineage>
</organism>
<sequence>MFCGGCLAFYQRDLLRMLLHNFDFLFSWVQVTLFGVCLCDIATWDVDRSLIIGSWVTWFYWALSLDALTPIVRNKVLKFPKLIATPVVLTVFVACLGAVYSVVFVPVRGLEDRVIWRYEITPTHSISIQTREFCLGRVLIIQLWYFRQLYMLLKREPNDLYVLHSRINLISAGETGMTLMSDRGKVFPSIVYTDDPLYTAMLVVIALCVLVMFVLCSTLSLDVVWLLLHQYEFWFITVFNTLNWISLAVLLNDARFVACVFGWVHVQMSLAIDANLRFAKDTARSAWIGVLGVGVATILALFNKIKGQNSRDLVVHGKTIGDLTDLFTLTSTTLMVFLFKILLLKRRAPAPTPSDPGQVVTCVVVKTTLRLCPSIQAFGSIQLRRQPSMSVQLHALQLTLIDAFDTVLPPRFWRSRSPSRHRWSMLLLRFCGIVGIGLLVGQNIRDIEFGVDENKLKLFRETTRWYDRAIACGAFIGTLTFCGLSVAFYQRGLLRLLVRNFDFLFSTLQITLLSLCFCDMARWDVDRTLLVCAWGIWFLWALSLDAVTPVIRQEVLGISRNVAIPMLTMLFIACITGSYNVTFMSSTFYNRTFWEYRISPTKSIRITTFDFFYGRVLTIMLWCSRQLYRLLTRAPNELYLLHGRVDLVVKRDPLDSPRGASIYPREVTQDAAS</sequence>
<accession>A0A8K1C3L5</accession>
<feature type="transmembrane region" description="Helical" evidence="1">
    <location>
        <begin position="50"/>
        <end position="71"/>
    </location>
</feature>
<evidence type="ECO:0000313" key="3">
    <source>
        <dbReference type="Proteomes" id="UP000794436"/>
    </source>
</evidence>
<dbReference type="EMBL" id="SPLM01000147">
    <property type="protein sequence ID" value="TMW55512.1"/>
    <property type="molecule type" value="Genomic_DNA"/>
</dbReference>
<feature type="transmembrane region" description="Helical" evidence="1">
    <location>
        <begin position="323"/>
        <end position="343"/>
    </location>
</feature>
<feature type="transmembrane region" description="Helical" evidence="1">
    <location>
        <begin position="528"/>
        <end position="551"/>
    </location>
</feature>
<feature type="transmembrane region" description="Helical" evidence="1">
    <location>
        <begin position="285"/>
        <end position="303"/>
    </location>
</feature>
<keyword evidence="1" id="KW-0472">Membrane</keyword>
<comment type="caution">
    <text evidence="2">The sequence shown here is derived from an EMBL/GenBank/DDBJ whole genome shotgun (WGS) entry which is preliminary data.</text>
</comment>
<keyword evidence="3" id="KW-1185">Reference proteome</keyword>